<dbReference type="EMBL" id="JAPWTK010000663">
    <property type="protein sequence ID" value="KAJ8937326.1"/>
    <property type="molecule type" value="Genomic_DNA"/>
</dbReference>
<feature type="compositionally biased region" description="Polar residues" evidence="3">
    <location>
        <begin position="24"/>
        <end position="46"/>
    </location>
</feature>
<gene>
    <name evidence="5" type="ORF">NQ318_008288</name>
</gene>
<feature type="region of interest" description="Disordered" evidence="3">
    <location>
        <begin position="108"/>
        <end position="181"/>
    </location>
</feature>
<sequence length="181" mass="19010">MSQLNKKINITIVAFLVPALARPQESQGPGAQSGSTPIPIISQTDEINPDGSFKFSYETGNGIKVEESGYIKDGNESSTDKIQVIQGSVSYTNADGKVISLKYIADENGFQPEGDHLPTPPSLPGAAASSLKALPDQKAAQSAPQPAVPEPRAPEPAVPQPTPQLISQNDAQESTTETQTS</sequence>
<comment type="caution">
    <text evidence="5">The sequence shown here is derived from an EMBL/GenBank/DDBJ whole genome shotgun (WGS) entry which is preliminary data.</text>
</comment>
<name>A0AAV8XFC6_9CUCU</name>
<evidence type="ECO:0000256" key="2">
    <source>
        <dbReference type="PROSITE-ProRule" id="PRU00497"/>
    </source>
</evidence>
<evidence type="ECO:0000256" key="3">
    <source>
        <dbReference type="SAM" id="MobiDB-lite"/>
    </source>
</evidence>
<feature type="signal peptide" evidence="4">
    <location>
        <begin position="1"/>
        <end position="21"/>
    </location>
</feature>
<evidence type="ECO:0000313" key="5">
    <source>
        <dbReference type="EMBL" id="KAJ8937326.1"/>
    </source>
</evidence>
<dbReference type="PANTHER" id="PTHR10380:SF215">
    <property type="entry name" value="CUTICULAR PROTEIN 49AG"/>
    <property type="match status" value="1"/>
</dbReference>
<evidence type="ECO:0000313" key="6">
    <source>
        <dbReference type="Proteomes" id="UP001162162"/>
    </source>
</evidence>
<dbReference type="GO" id="GO:0008010">
    <property type="term" value="F:structural constituent of chitin-based larval cuticle"/>
    <property type="evidence" value="ECO:0007669"/>
    <property type="project" value="TreeGrafter"/>
</dbReference>
<dbReference type="InterPro" id="IPR050468">
    <property type="entry name" value="Cuticle_Struct_Prot"/>
</dbReference>
<evidence type="ECO:0000256" key="1">
    <source>
        <dbReference type="ARBA" id="ARBA00022460"/>
    </source>
</evidence>
<proteinExistence type="predicted"/>
<reference evidence="5" key="1">
    <citation type="journal article" date="2023" name="Insect Mol. Biol.">
        <title>Genome sequencing provides insights into the evolution of gene families encoding plant cell wall-degrading enzymes in longhorned beetles.</title>
        <authorList>
            <person name="Shin N.R."/>
            <person name="Okamura Y."/>
            <person name="Kirsch R."/>
            <person name="Pauchet Y."/>
        </authorList>
    </citation>
    <scope>NUCLEOTIDE SEQUENCE</scope>
    <source>
        <strain evidence="5">AMC_N1</strain>
    </source>
</reference>
<dbReference type="PROSITE" id="PS51155">
    <property type="entry name" value="CHIT_BIND_RR_2"/>
    <property type="match status" value="1"/>
</dbReference>
<feature type="region of interest" description="Disordered" evidence="3">
    <location>
        <begin position="23"/>
        <end position="56"/>
    </location>
</feature>
<feature type="compositionally biased region" description="Polar residues" evidence="3">
    <location>
        <begin position="164"/>
        <end position="181"/>
    </location>
</feature>
<dbReference type="GO" id="GO:0062129">
    <property type="term" value="C:chitin-based extracellular matrix"/>
    <property type="evidence" value="ECO:0007669"/>
    <property type="project" value="TreeGrafter"/>
</dbReference>
<evidence type="ECO:0000256" key="4">
    <source>
        <dbReference type="SAM" id="SignalP"/>
    </source>
</evidence>
<keyword evidence="1 2" id="KW-0193">Cuticle</keyword>
<dbReference type="PANTHER" id="PTHR10380">
    <property type="entry name" value="CUTICLE PROTEIN"/>
    <property type="match status" value="1"/>
</dbReference>
<dbReference type="InterPro" id="IPR000618">
    <property type="entry name" value="Insect_cuticle"/>
</dbReference>
<dbReference type="InterPro" id="IPR031311">
    <property type="entry name" value="CHIT_BIND_RR_consensus"/>
</dbReference>
<dbReference type="Pfam" id="PF00379">
    <property type="entry name" value="Chitin_bind_4"/>
    <property type="match status" value="1"/>
</dbReference>
<keyword evidence="6" id="KW-1185">Reference proteome</keyword>
<feature type="chain" id="PRO_5043485383" evidence="4">
    <location>
        <begin position="22"/>
        <end position="181"/>
    </location>
</feature>
<dbReference type="AlphaFoldDB" id="A0AAV8XFC6"/>
<keyword evidence="4" id="KW-0732">Signal</keyword>
<dbReference type="PRINTS" id="PR00947">
    <property type="entry name" value="CUTICLE"/>
</dbReference>
<dbReference type="PROSITE" id="PS00233">
    <property type="entry name" value="CHIT_BIND_RR_1"/>
    <property type="match status" value="1"/>
</dbReference>
<organism evidence="5 6">
    <name type="scientific">Aromia moschata</name>
    <dbReference type="NCBI Taxonomy" id="1265417"/>
    <lineage>
        <taxon>Eukaryota</taxon>
        <taxon>Metazoa</taxon>
        <taxon>Ecdysozoa</taxon>
        <taxon>Arthropoda</taxon>
        <taxon>Hexapoda</taxon>
        <taxon>Insecta</taxon>
        <taxon>Pterygota</taxon>
        <taxon>Neoptera</taxon>
        <taxon>Endopterygota</taxon>
        <taxon>Coleoptera</taxon>
        <taxon>Polyphaga</taxon>
        <taxon>Cucujiformia</taxon>
        <taxon>Chrysomeloidea</taxon>
        <taxon>Cerambycidae</taxon>
        <taxon>Cerambycinae</taxon>
        <taxon>Callichromatini</taxon>
        <taxon>Aromia</taxon>
    </lineage>
</organism>
<protein>
    <submittedName>
        <fullName evidence="5">Uncharacterized protein</fullName>
    </submittedName>
</protein>
<accession>A0AAV8XFC6</accession>
<dbReference type="Proteomes" id="UP001162162">
    <property type="component" value="Unassembled WGS sequence"/>
</dbReference>
<feature type="compositionally biased region" description="Pro residues" evidence="3">
    <location>
        <begin position="146"/>
        <end position="162"/>
    </location>
</feature>